<evidence type="ECO:0000313" key="11">
    <source>
        <dbReference type="Proteomes" id="UP000427906"/>
    </source>
</evidence>
<organism evidence="10 11">
    <name type="scientific">Desulfosarcina alkanivorans</name>
    <dbReference type="NCBI Taxonomy" id="571177"/>
    <lineage>
        <taxon>Bacteria</taxon>
        <taxon>Pseudomonadati</taxon>
        <taxon>Thermodesulfobacteriota</taxon>
        <taxon>Desulfobacteria</taxon>
        <taxon>Desulfobacterales</taxon>
        <taxon>Desulfosarcinaceae</taxon>
        <taxon>Desulfosarcina</taxon>
    </lineage>
</organism>
<dbReference type="Gene3D" id="1.10.569.10">
    <property type="entry name" value="Aldehyde Ferredoxin Oxidoreductase Protein, subunit A, domain 2"/>
    <property type="match status" value="1"/>
</dbReference>
<proteinExistence type="inferred from homology"/>
<protein>
    <submittedName>
        <fullName evidence="10">Aldehyde ferredoxin oxidoreductase</fullName>
    </submittedName>
</protein>
<name>A0A5K7YUX7_9BACT</name>
<evidence type="ECO:0000256" key="4">
    <source>
        <dbReference type="ARBA" id="ARBA00022723"/>
    </source>
</evidence>
<keyword evidence="4" id="KW-0479">Metal-binding</keyword>
<evidence type="ECO:0000256" key="3">
    <source>
        <dbReference type="ARBA" id="ARBA00022485"/>
    </source>
</evidence>
<dbReference type="InterPro" id="IPR001203">
    <property type="entry name" value="OxRdtase_Ald_Fedxn_C"/>
</dbReference>
<dbReference type="InterPro" id="IPR036503">
    <property type="entry name" value="Ald_Fedxn_OxRdtase_N_sf"/>
</dbReference>
<accession>A0A5K7YUX7</accession>
<dbReference type="SUPFAM" id="SSF56228">
    <property type="entry name" value="Aldehyde ferredoxin oxidoreductase, N-terminal domain"/>
    <property type="match status" value="1"/>
</dbReference>
<dbReference type="AlphaFoldDB" id="A0A5K7YUX7"/>
<dbReference type="Pfam" id="PF02730">
    <property type="entry name" value="AFOR_N"/>
    <property type="match status" value="1"/>
</dbReference>
<keyword evidence="3" id="KW-0004">4Fe-4S</keyword>
<comment type="cofactor">
    <cofactor evidence="1">
        <name>[4Fe-4S] cluster</name>
        <dbReference type="ChEBI" id="CHEBI:49883"/>
    </cofactor>
</comment>
<dbReference type="InterPro" id="IPR013983">
    <property type="entry name" value="Ald_Fedxn_OxRdtase_N"/>
</dbReference>
<dbReference type="RefSeq" id="WP_155319603.1">
    <property type="nucleotide sequence ID" value="NZ_AP021874.1"/>
</dbReference>
<dbReference type="GO" id="GO:0009055">
    <property type="term" value="F:electron transfer activity"/>
    <property type="evidence" value="ECO:0007669"/>
    <property type="project" value="InterPro"/>
</dbReference>
<keyword evidence="7" id="KW-0411">Iron-sulfur</keyword>
<dbReference type="GO" id="GO:0016625">
    <property type="term" value="F:oxidoreductase activity, acting on the aldehyde or oxo group of donors, iron-sulfur protein as acceptor"/>
    <property type="evidence" value="ECO:0007669"/>
    <property type="project" value="InterPro"/>
</dbReference>
<dbReference type="PANTHER" id="PTHR30038:SF5">
    <property type="entry name" value="ALDEHYDE FERREDOXIN OXIDOREDUCTASE"/>
    <property type="match status" value="1"/>
</dbReference>
<keyword evidence="11" id="KW-1185">Reference proteome</keyword>
<dbReference type="Pfam" id="PF01314">
    <property type="entry name" value="AFOR_C"/>
    <property type="match status" value="1"/>
</dbReference>
<evidence type="ECO:0000256" key="1">
    <source>
        <dbReference type="ARBA" id="ARBA00001966"/>
    </source>
</evidence>
<evidence type="ECO:0000313" key="10">
    <source>
        <dbReference type="EMBL" id="BBO71823.1"/>
    </source>
</evidence>
<comment type="similarity">
    <text evidence="2">Belongs to the AOR/FOR family.</text>
</comment>
<dbReference type="GO" id="GO:0051539">
    <property type="term" value="F:4 iron, 4 sulfur cluster binding"/>
    <property type="evidence" value="ECO:0007669"/>
    <property type="project" value="UniProtKB-KW"/>
</dbReference>
<reference evidence="10 11" key="1">
    <citation type="submission" date="2019-11" db="EMBL/GenBank/DDBJ databases">
        <title>Comparative genomics of hydrocarbon-degrading Desulfosarcina strains.</title>
        <authorList>
            <person name="Watanabe M."/>
            <person name="Kojima H."/>
            <person name="Fukui M."/>
        </authorList>
    </citation>
    <scope>NUCLEOTIDE SEQUENCE [LARGE SCALE GENOMIC DNA]</scope>
    <source>
        <strain evidence="10 11">PL12</strain>
    </source>
</reference>
<evidence type="ECO:0000256" key="7">
    <source>
        <dbReference type="ARBA" id="ARBA00023014"/>
    </source>
</evidence>
<dbReference type="InterPro" id="IPR013985">
    <property type="entry name" value="Ald_Fedxn_OxRdtase_dom3"/>
</dbReference>
<dbReference type="SMART" id="SM00790">
    <property type="entry name" value="AFOR_N"/>
    <property type="match status" value="1"/>
</dbReference>
<dbReference type="PANTHER" id="PTHR30038">
    <property type="entry name" value="ALDEHYDE FERREDOXIN OXIDOREDUCTASE"/>
    <property type="match status" value="1"/>
</dbReference>
<keyword evidence="6" id="KW-0408">Iron</keyword>
<feature type="domain" description="Aldehyde ferredoxin oxidoreductase N-terminal" evidence="9">
    <location>
        <begin position="5"/>
        <end position="207"/>
    </location>
</feature>
<keyword evidence="5" id="KW-0560">Oxidoreductase</keyword>
<dbReference type="Gene3D" id="3.60.9.10">
    <property type="entry name" value="Aldehyde ferredoxin oxidoreductase, N-terminal domain"/>
    <property type="match status" value="1"/>
</dbReference>
<dbReference type="SUPFAM" id="SSF48310">
    <property type="entry name" value="Aldehyde ferredoxin oxidoreductase, C-terminal domains"/>
    <property type="match status" value="1"/>
</dbReference>
<dbReference type="Proteomes" id="UP000427906">
    <property type="component" value="Chromosome"/>
</dbReference>
<dbReference type="Gene3D" id="1.10.599.10">
    <property type="entry name" value="Aldehyde Ferredoxin Oxidoreductase Protein, subunit A, domain 3"/>
    <property type="match status" value="1"/>
</dbReference>
<dbReference type="OrthoDB" id="9763894at2"/>
<evidence type="ECO:0000256" key="6">
    <source>
        <dbReference type="ARBA" id="ARBA00023004"/>
    </source>
</evidence>
<dbReference type="EMBL" id="AP021874">
    <property type="protein sequence ID" value="BBO71823.1"/>
    <property type="molecule type" value="Genomic_DNA"/>
</dbReference>
<dbReference type="InterPro" id="IPR036021">
    <property type="entry name" value="Tungsten_al_ferr_oxy-like_C"/>
</dbReference>
<evidence type="ECO:0000256" key="8">
    <source>
        <dbReference type="ARBA" id="ARBA00049934"/>
    </source>
</evidence>
<comment type="cofactor">
    <cofactor evidence="8">
        <name>tungstopterin</name>
        <dbReference type="ChEBI" id="CHEBI:30402"/>
    </cofactor>
</comment>
<dbReference type="InterPro" id="IPR013984">
    <property type="entry name" value="Ald_Fedxn_OxRdtase_dom2"/>
</dbReference>
<evidence type="ECO:0000259" key="9">
    <source>
        <dbReference type="SMART" id="SM00790"/>
    </source>
</evidence>
<dbReference type="KEGG" id="dalk:DSCA_57530"/>
<dbReference type="GO" id="GO:0046872">
    <property type="term" value="F:metal ion binding"/>
    <property type="evidence" value="ECO:0007669"/>
    <property type="project" value="UniProtKB-KW"/>
</dbReference>
<sequence length="637" mass="69807">MRYGYQDKLLRINLSAGSISTEPLADEMVDKFIGGRGFVAKLLFDELPRGIDAYDPENLFIAATGPLSGHFLPASGKTHFGAKSPATGGYADSNMGGHFGPALKYAGYDVLVLTGRAAEPSLLVIDDDRVEIRPAAVYWGQGALTAEKNLKDDLGEDFQIMTIGPAGEKQVRYACLSHDFGRQAGRSGVGAVLGSKNIKAIAIRGTQGIPVYDIDKAYAKGVEAFKKVAEKPGFTEWTPEGTAGITNWCNEVGAFPTRNFQTSFSDHYEQINGKAILKKLKITDKGCYCCPTPCGKYGHATTKIGEAYVEGPEYETIALFGGNCELKTIEEVAYANYLCDELGIDTISAGAVISWAIECLEKGILSEQEIGRKVKFSDIETVDYLLNQIVAREGIGDLLAEGVKRAAEKVGRGSETFAIHVKGLEWTGYECRNAPSMMLAYMTADIGAHHARAWVLGHDMAGAWTNVNDLVQGGGTVERQPPAQVRKESASYVIASQHTRPLFDALGTCRLQLMELGFEVENYAELFYFITGKERTWEEMLGASERIWNLTRSISAREIDGFGRSWDYPPKRFSTEPVATGPNEGYLIPQEKLEQLLDWYYEARGWDANGIPTKETLKRLDLGDVAEVLETEGVPIR</sequence>
<dbReference type="InterPro" id="IPR051919">
    <property type="entry name" value="W-dependent_AOR"/>
</dbReference>
<evidence type="ECO:0000256" key="2">
    <source>
        <dbReference type="ARBA" id="ARBA00011032"/>
    </source>
</evidence>
<evidence type="ECO:0000256" key="5">
    <source>
        <dbReference type="ARBA" id="ARBA00023002"/>
    </source>
</evidence>
<gene>
    <name evidence="10" type="ORF">DSCA_57530</name>
</gene>